<dbReference type="AlphaFoldDB" id="A0AAE0AHP6"/>
<dbReference type="EMBL" id="JANJYJ010000004">
    <property type="protein sequence ID" value="KAK3217955.1"/>
    <property type="molecule type" value="Genomic_DNA"/>
</dbReference>
<evidence type="ECO:0000313" key="2">
    <source>
        <dbReference type="Proteomes" id="UP001281410"/>
    </source>
</evidence>
<sequence length="128" mass="14682">MLRSTNAMGMQTVERMPELSEADMVVFHGYFNYWLDGISYERELLISHGRFTQNQLTLWKYPSMVKTSELTGHTSRVPFMAQDPIEVIGRLTNFRCLLNKRGVAAAPLIGLGCSAFDRTRFLLFTITR</sequence>
<gene>
    <name evidence="1" type="ORF">Dsin_011925</name>
</gene>
<dbReference type="Proteomes" id="UP001281410">
    <property type="component" value="Unassembled WGS sequence"/>
</dbReference>
<proteinExistence type="predicted"/>
<keyword evidence="2" id="KW-1185">Reference proteome</keyword>
<reference evidence="1" key="1">
    <citation type="journal article" date="2023" name="Plant J.">
        <title>Genome sequences and population genomics provide insights into the demographic history, inbreeding, and mutation load of two 'living fossil' tree species of Dipteronia.</title>
        <authorList>
            <person name="Feng Y."/>
            <person name="Comes H.P."/>
            <person name="Chen J."/>
            <person name="Zhu S."/>
            <person name="Lu R."/>
            <person name="Zhang X."/>
            <person name="Li P."/>
            <person name="Qiu J."/>
            <person name="Olsen K.M."/>
            <person name="Qiu Y."/>
        </authorList>
    </citation>
    <scope>NUCLEOTIDE SEQUENCE</scope>
    <source>
        <strain evidence="1">NBL</strain>
    </source>
</reference>
<protein>
    <submittedName>
        <fullName evidence="1">Uncharacterized protein</fullName>
    </submittedName>
</protein>
<comment type="caution">
    <text evidence="1">The sequence shown here is derived from an EMBL/GenBank/DDBJ whole genome shotgun (WGS) entry which is preliminary data.</text>
</comment>
<name>A0AAE0AHP6_9ROSI</name>
<evidence type="ECO:0000313" key="1">
    <source>
        <dbReference type="EMBL" id="KAK3217955.1"/>
    </source>
</evidence>
<accession>A0AAE0AHP6</accession>
<organism evidence="1 2">
    <name type="scientific">Dipteronia sinensis</name>
    <dbReference type="NCBI Taxonomy" id="43782"/>
    <lineage>
        <taxon>Eukaryota</taxon>
        <taxon>Viridiplantae</taxon>
        <taxon>Streptophyta</taxon>
        <taxon>Embryophyta</taxon>
        <taxon>Tracheophyta</taxon>
        <taxon>Spermatophyta</taxon>
        <taxon>Magnoliopsida</taxon>
        <taxon>eudicotyledons</taxon>
        <taxon>Gunneridae</taxon>
        <taxon>Pentapetalae</taxon>
        <taxon>rosids</taxon>
        <taxon>malvids</taxon>
        <taxon>Sapindales</taxon>
        <taxon>Sapindaceae</taxon>
        <taxon>Hippocastanoideae</taxon>
        <taxon>Acereae</taxon>
        <taxon>Dipteronia</taxon>
    </lineage>
</organism>